<keyword evidence="6" id="KW-1185">Reference proteome</keyword>
<dbReference type="Pfam" id="PF00023">
    <property type="entry name" value="Ank"/>
    <property type="match status" value="1"/>
</dbReference>
<dbReference type="Gene3D" id="1.25.40.20">
    <property type="entry name" value="Ankyrin repeat-containing domain"/>
    <property type="match status" value="2"/>
</dbReference>
<evidence type="ECO:0000256" key="2">
    <source>
        <dbReference type="ARBA" id="ARBA00023043"/>
    </source>
</evidence>
<dbReference type="InterPro" id="IPR036770">
    <property type="entry name" value="Ankyrin_rpt-contain_sf"/>
</dbReference>
<dbReference type="PROSITE" id="PS50088">
    <property type="entry name" value="ANK_REPEAT"/>
    <property type="match status" value="3"/>
</dbReference>
<accession>A0ABR1Y1K5</accession>
<dbReference type="EMBL" id="JBBWUH010000002">
    <property type="protein sequence ID" value="KAK8175049.1"/>
    <property type="molecule type" value="Genomic_DNA"/>
</dbReference>
<name>A0ABR1Y1K5_9PEZI</name>
<evidence type="ECO:0000256" key="4">
    <source>
        <dbReference type="SAM" id="MobiDB-lite"/>
    </source>
</evidence>
<dbReference type="InterPro" id="IPR002110">
    <property type="entry name" value="Ankyrin_rpt"/>
</dbReference>
<gene>
    <name evidence="5" type="ORF">IWX90DRAFT_463947</name>
</gene>
<dbReference type="PANTHER" id="PTHR24198:SF165">
    <property type="entry name" value="ANKYRIN REPEAT-CONTAINING PROTEIN-RELATED"/>
    <property type="match status" value="1"/>
</dbReference>
<dbReference type="SUPFAM" id="SSF48403">
    <property type="entry name" value="Ankyrin repeat"/>
    <property type="match status" value="1"/>
</dbReference>
<sequence length="740" mass="80734">MDPLSIAASAIAVATLAKQICGAFSEMRSTSRSLPGRLHALNNEVADLEFAQRRVVLPDSKHSTIPHHVCQASSKLRELQNIVERLSATSRENKACCFLVHVWQKEKGKLLVLQDDIRSIKCNLNIVLGASNSQDIMQMRLNLAALLVMTTRSTQEQIASQCQVMSSLSTVDDRISRVEKMLLAQANQVRESQRTQFGSSYNMSNDFAPSEGVGIRVKPCTVACRPGCACALLNRTFGHLFLGYAGLPYVSPKCSEETCGKSRGSKLSVENWFPMGYISSTIVRMQVGYQPSTGALFQFQTLRAVPDDATCIKFAMSGNIEGLQYLFSRGLASPRDVSPGRGYTLLRWALYAKQYRTCEFLVNAGADPDYRPIAASDNSPRIKASHFLLEEGLPEVGVDALRRFTKGGYHEDFVDESGFTLIHRIVLGLSLHILEEELALHPEQINTQDAMGRTPLAWAAARGDARAVLTLLSHGADPNILDLQISGPVSNAAARGAGAYPDPTALSGVQKGSPLLVAARNSTDIVLLKSLLDFGAEVDARGTDSLTSLIHAARNDNASFALLLLEYGADINAASTTGATPLTTAITHNSHNVLRLVLDRWHEYSDCPRLRGPHLLPIAATYAGFETLQILAETDHLKLRHDRNYARPDFSEKLAMAFDTLLDVINWSPPKPKLSSPFSSQTTLVDDEESPSCLRFFSCNTSPIIGGSDVSSERSYDSESENAFADAHEKGAGRHPGRVE</sequence>
<dbReference type="SMART" id="SM00248">
    <property type="entry name" value="ANK"/>
    <property type="match status" value="6"/>
</dbReference>
<feature type="repeat" description="ANK" evidence="3">
    <location>
        <begin position="451"/>
        <end position="483"/>
    </location>
</feature>
<comment type="caution">
    <text evidence="5">The sequence shown here is derived from an EMBL/GenBank/DDBJ whole genome shotgun (WGS) entry which is preliminary data.</text>
</comment>
<feature type="region of interest" description="Disordered" evidence="4">
    <location>
        <begin position="702"/>
        <end position="740"/>
    </location>
</feature>
<dbReference type="Pfam" id="PF12796">
    <property type="entry name" value="Ank_2"/>
    <property type="match status" value="1"/>
</dbReference>
<proteinExistence type="predicted"/>
<evidence type="ECO:0000313" key="6">
    <source>
        <dbReference type="Proteomes" id="UP001456524"/>
    </source>
</evidence>
<reference evidence="5 6" key="1">
    <citation type="journal article" date="2022" name="G3 (Bethesda)">
        <title>Enemy or ally: a genomic approach to elucidate the lifestyle of Phyllosticta citrichinaensis.</title>
        <authorList>
            <person name="Buijs V.A."/>
            <person name="Groenewald J.Z."/>
            <person name="Haridas S."/>
            <person name="LaButti K.M."/>
            <person name="Lipzen A."/>
            <person name="Martin F.M."/>
            <person name="Barry K."/>
            <person name="Grigoriev I.V."/>
            <person name="Crous P.W."/>
            <person name="Seidl M.F."/>
        </authorList>
    </citation>
    <scope>NUCLEOTIDE SEQUENCE [LARGE SCALE GENOMIC DNA]</scope>
    <source>
        <strain evidence="5 6">CBS 129764</strain>
    </source>
</reference>
<feature type="repeat" description="ANK" evidence="3">
    <location>
        <begin position="510"/>
        <end position="543"/>
    </location>
</feature>
<evidence type="ECO:0000256" key="3">
    <source>
        <dbReference type="PROSITE-ProRule" id="PRU00023"/>
    </source>
</evidence>
<evidence type="ECO:0000256" key="1">
    <source>
        <dbReference type="ARBA" id="ARBA00022737"/>
    </source>
</evidence>
<dbReference type="PANTHER" id="PTHR24198">
    <property type="entry name" value="ANKYRIN REPEAT AND PROTEIN KINASE DOMAIN-CONTAINING PROTEIN"/>
    <property type="match status" value="1"/>
</dbReference>
<dbReference type="PROSITE" id="PS50297">
    <property type="entry name" value="ANK_REP_REGION"/>
    <property type="match status" value="2"/>
</dbReference>
<dbReference type="Proteomes" id="UP001456524">
    <property type="component" value="Unassembled WGS sequence"/>
</dbReference>
<keyword evidence="1" id="KW-0677">Repeat</keyword>
<organism evidence="5 6">
    <name type="scientific">Phyllosticta citrichinensis</name>
    <dbReference type="NCBI Taxonomy" id="1130410"/>
    <lineage>
        <taxon>Eukaryota</taxon>
        <taxon>Fungi</taxon>
        <taxon>Dikarya</taxon>
        <taxon>Ascomycota</taxon>
        <taxon>Pezizomycotina</taxon>
        <taxon>Dothideomycetes</taxon>
        <taxon>Dothideomycetes incertae sedis</taxon>
        <taxon>Botryosphaeriales</taxon>
        <taxon>Phyllostictaceae</taxon>
        <taxon>Phyllosticta</taxon>
    </lineage>
</organism>
<evidence type="ECO:0000313" key="5">
    <source>
        <dbReference type="EMBL" id="KAK8175049.1"/>
    </source>
</evidence>
<feature type="repeat" description="ANK" evidence="3">
    <location>
        <begin position="544"/>
        <end position="576"/>
    </location>
</feature>
<protein>
    <submittedName>
        <fullName evidence="5">Ankyrin repeat-containing domain protein</fullName>
    </submittedName>
</protein>
<feature type="compositionally biased region" description="Basic and acidic residues" evidence="4">
    <location>
        <begin position="726"/>
        <end position="740"/>
    </location>
</feature>
<keyword evidence="2 3" id="KW-0040">ANK repeat</keyword>